<dbReference type="Proteomes" id="UP001228044">
    <property type="component" value="Unassembled WGS sequence"/>
</dbReference>
<dbReference type="EMBL" id="JAUHHC010000002">
    <property type="protein sequence ID" value="MDN3920319.1"/>
    <property type="molecule type" value="Genomic_DNA"/>
</dbReference>
<organism evidence="3 4">
    <name type="scientific">Roseateles violae</name>
    <dbReference type="NCBI Taxonomy" id="3058042"/>
    <lineage>
        <taxon>Bacteria</taxon>
        <taxon>Pseudomonadati</taxon>
        <taxon>Pseudomonadota</taxon>
        <taxon>Betaproteobacteria</taxon>
        <taxon>Burkholderiales</taxon>
        <taxon>Sphaerotilaceae</taxon>
        <taxon>Roseateles</taxon>
    </lineage>
</organism>
<dbReference type="RefSeq" id="WP_290358623.1">
    <property type="nucleotide sequence ID" value="NZ_JAUHHC010000002.1"/>
</dbReference>
<feature type="domain" description="Peptidase C39-like" evidence="2">
    <location>
        <begin position="451"/>
        <end position="578"/>
    </location>
</feature>
<dbReference type="InterPro" id="IPR039564">
    <property type="entry name" value="Peptidase_C39-like"/>
</dbReference>
<sequence length="623" mass="67166">MLNLRVIASAALLWLTSLSAHALCPDGAIYDAALSACVNSSDAFGPFTDKMVGKCQAAGGGQACTKLYPYLVSGHTINVLRWSKSFTASLRGTAACPDGSVFSPSYGNNCFEQRSGTTNNVFGNFSAAELSACISLSGGSSCYTNRWEAGFYNSVQSRLAASPPSGGTFNNKYGAWLWYADGIGKTHVQIADQLKAQGVKRIFIKIADNTQACSVYTDACLKATTDTYKARGIEPWAWAYNYPNNSAAQADALYQAARFGYVGFVSDVEVEFDRKSTELSALFQAFVAARERAKTDGWIAGAATSFPLGATTWGNPADHGMRVDIIDQYVAFHMPQTYLEVWGPTYMADPKKWIETTNCEYRNLGANKPIWNIVSTEQDVITSAQLELFMAAAGPNASIWRIPGGGTPTSIWNDWAGINWERSSFVESACGTGNNLYADYLNQGSPVPPTTVPYWNQNSNAVNPSGTCSTTSVAMLTDFYGITTPSTIGGYARTPDYLINRFGVGQTVPALAAIFNTMAAERGSAVRDSGTTTGTIEELRARASQGKPTIVHGWFTSSGHIMVVTGFDGANYIVNDPYGKWGLVTGSYDTSISGKGQKYPKADFDRVITDNGLGNDLWLHRFD</sequence>
<gene>
    <name evidence="3" type="ORF">QWJ38_08530</name>
</gene>
<name>A0ABT8DPP0_9BURK</name>
<comment type="caution">
    <text evidence="3">The sequence shown here is derived from an EMBL/GenBank/DDBJ whole genome shotgun (WGS) entry which is preliminary data.</text>
</comment>
<keyword evidence="4" id="KW-1185">Reference proteome</keyword>
<feature type="signal peptide" evidence="1">
    <location>
        <begin position="1"/>
        <end position="22"/>
    </location>
</feature>
<protein>
    <submittedName>
        <fullName evidence="3">C39 family peptidase</fullName>
    </submittedName>
</protein>
<evidence type="ECO:0000313" key="3">
    <source>
        <dbReference type="EMBL" id="MDN3920319.1"/>
    </source>
</evidence>
<proteinExistence type="predicted"/>
<accession>A0ABT8DPP0</accession>
<evidence type="ECO:0000256" key="1">
    <source>
        <dbReference type="SAM" id="SignalP"/>
    </source>
</evidence>
<dbReference type="Gene3D" id="3.90.70.10">
    <property type="entry name" value="Cysteine proteinases"/>
    <property type="match status" value="1"/>
</dbReference>
<evidence type="ECO:0000313" key="4">
    <source>
        <dbReference type="Proteomes" id="UP001228044"/>
    </source>
</evidence>
<feature type="chain" id="PRO_5046313197" evidence="1">
    <location>
        <begin position="23"/>
        <end position="623"/>
    </location>
</feature>
<keyword evidence="1" id="KW-0732">Signal</keyword>
<evidence type="ECO:0000259" key="2">
    <source>
        <dbReference type="Pfam" id="PF13529"/>
    </source>
</evidence>
<dbReference type="Pfam" id="PF13529">
    <property type="entry name" value="Peptidase_C39_2"/>
    <property type="match status" value="1"/>
</dbReference>
<reference evidence="3 4" key="1">
    <citation type="submission" date="2023-06" db="EMBL/GenBank/DDBJ databases">
        <title>Pelomonas sp. PFR6 16S ribosomal RNA gene Genome sequencing and assembly.</title>
        <authorList>
            <person name="Woo H."/>
        </authorList>
    </citation>
    <scope>NUCLEOTIDE SEQUENCE [LARGE SCALE GENOMIC DNA]</scope>
    <source>
        <strain evidence="3 4">PFR6</strain>
    </source>
</reference>